<feature type="transmembrane region" description="Helical" evidence="6">
    <location>
        <begin position="91"/>
        <end position="110"/>
    </location>
</feature>
<dbReference type="InterPro" id="IPR036259">
    <property type="entry name" value="MFS_trans_sf"/>
</dbReference>
<protein>
    <submittedName>
        <fullName evidence="8">Bicyclomycin resistance protein</fullName>
    </submittedName>
</protein>
<feature type="transmembrane region" description="Helical" evidence="6">
    <location>
        <begin position="320"/>
        <end position="341"/>
    </location>
</feature>
<dbReference type="Pfam" id="PF07690">
    <property type="entry name" value="MFS_1"/>
    <property type="match status" value="1"/>
</dbReference>
<feature type="transmembrane region" description="Helical" evidence="6">
    <location>
        <begin position="179"/>
        <end position="197"/>
    </location>
</feature>
<dbReference type="GO" id="GO:1990961">
    <property type="term" value="P:xenobiotic detoxification by transmembrane export across the plasma membrane"/>
    <property type="evidence" value="ECO:0007669"/>
    <property type="project" value="TreeGrafter"/>
</dbReference>
<keyword evidence="2" id="KW-0813">Transport</keyword>
<proteinExistence type="predicted"/>
<evidence type="ECO:0000259" key="7">
    <source>
        <dbReference type="PROSITE" id="PS50850"/>
    </source>
</evidence>
<comment type="subcellular location">
    <subcellularLocation>
        <location evidence="1">Membrane</location>
        <topology evidence="1">Multi-pass membrane protein</topology>
    </subcellularLocation>
</comment>
<sequence length="418" mass="44282">MSSTPPKAAPPYVATHDGIGFKEFIALMAMAMAMNALAIDMMLPALPDIGSALGVTDENGSQLVVTAYLLGFGFAQLFYGPMSDIWGRRRVLIAGIVIYVAFAGLASFAGSFEQLLFARAMQGVGAAATRVISVSIVRDCYGGRRMASVMSLIMLVFILVPVIAPALGQIVILLAPWRWVFGLLTLLGAFVLLWAVLRLPETLPPERRAAPNVTTIARAYVMALTNRVALGYTMATTLILGALFGFINQSQQVFVGVFDLGTMFPLAFASIALFMAAASFLNSKIVERLGMRLVSHAALIGFTLVSLLHVLVIAAGGESVWSFIALQSATMFMFGLVMSNFNAMAMEPLGHIAGTASSTLGFATTFGGALFGFFIGQHFDGTTLPLALGFTLLGAGALAIVFVTEGGRLFHARNVPAE</sequence>
<evidence type="ECO:0000256" key="1">
    <source>
        <dbReference type="ARBA" id="ARBA00004141"/>
    </source>
</evidence>
<dbReference type="PANTHER" id="PTHR23502:SF132">
    <property type="entry name" value="POLYAMINE TRANSPORTER 2-RELATED"/>
    <property type="match status" value="1"/>
</dbReference>
<feature type="transmembrane region" description="Helical" evidence="6">
    <location>
        <begin position="228"/>
        <end position="247"/>
    </location>
</feature>
<gene>
    <name evidence="8" type="primary">bcr</name>
    <name evidence="8" type="ORF">A6302_01168</name>
</gene>
<dbReference type="SUPFAM" id="SSF103473">
    <property type="entry name" value="MFS general substrate transporter"/>
    <property type="match status" value="1"/>
</dbReference>
<dbReference type="PROSITE" id="PS50850">
    <property type="entry name" value="MFS"/>
    <property type="match status" value="1"/>
</dbReference>
<dbReference type="PANTHER" id="PTHR23502">
    <property type="entry name" value="MAJOR FACILITATOR SUPERFAMILY"/>
    <property type="match status" value="1"/>
</dbReference>
<evidence type="ECO:0000313" key="8">
    <source>
        <dbReference type="EMBL" id="ODN71479.1"/>
    </source>
</evidence>
<comment type="caution">
    <text evidence="8">The sequence shown here is derived from an EMBL/GenBank/DDBJ whole genome shotgun (WGS) entry which is preliminary data.</text>
</comment>
<feature type="transmembrane region" description="Helical" evidence="6">
    <location>
        <begin position="253"/>
        <end position="281"/>
    </location>
</feature>
<feature type="domain" description="Major facilitator superfamily (MFS) profile" evidence="7">
    <location>
        <begin position="24"/>
        <end position="408"/>
    </location>
</feature>
<feature type="transmembrane region" description="Helical" evidence="6">
    <location>
        <begin position="24"/>
        <end position="43"/>
    </location>
</feature>
<dbReference type="PATRIC" id="fig|1439726.3.peg.1225"/>
<dbReference type="RefSeq" id="WP_210183267.1">
    <property type="nucleotide sequence ID" value="NZ_MCRJ01000020.1"/>
</dbReference>
<evidence type="ECO:0000313" key="9">
    <source>
        <dbReference type="Proteomes" id="UP000094622"/>
    </source>
</evidence>
<dbReference type="InterPro" id="IPR011701">
    <property type="entry name" value="MFS"/>
</dbReference>
<organism evidence="8 9">
    <name type="scientific">Methylobrevis pamukkalensis</name>
    <dbReference type="NCBI Taxonomy" id="1439726"/>
    <lineage>
        <taxon>Bacteria</taxon>
        <taxon>Pseudomonadati</taxon>
        <taxon>Pseudomonadota</taxon>
        <taxon>Alphaproteobacteria</taxon>
        <taxon>Hyphomicrobiales</taxon>
        <taxon>Pleomorphomonadaceae</taxon>
        <taxon>Methylobrevis</taxon>
    </lineage>
</organism>
<feature type="transmembrane region" description="Helical" evidence="6">
    <location>
        <begin position="382"/>
        <end position="403"/>
    </location>
</feature>
<feature type="transmembrane region" description="Helical" evidence="6">
    <location>
        <begin position="63"/>
        <end position="79"/>
    </location>
</feature>
<name>A0A1E3H571_9HYPH</name>
<feature type="transmembrane region" description="Helical" evidence="6">
    <location>
        <begin position="293"/>
        <end position="314"/>
    </location>
</feature>
<keyword evidence="3 6" id="KW-0812">Transmembrane</keyword>
<dbReference type="GO" id="GO:0022857">
    <property type="term" value="F:transmembrane transporter activity"/>
    <property type="evidence" value="ECO:0007669"/>
    <property type="project" value="InterPro"/>
</dbReference>
<dbReference type="EMBL" id="MCRJ01000020">
    <property type="protein sequence ID" value="ODN71479.1"/>
    <property type="molecule type" value="Genomic_DNA"/>
</dbReference>
<dbReference type="Gene3D" id="1.20.1720.10">
    <property type="entry name" value="Multidrug resistance protein D"/>
    <property type="match status" value="1"/>
</dbReference>
<evidence type="ECO:0000256" key="6">
    <source>
        <dbReference type="SAM" id="Phobius"/>
    </source>
</evidence>
<dbReference type="GO" id="GO:0005886">
    <property type="term" value="C:plasma membrane"/>
    <property type="evidence" value="ECO:0007669"/>
    <property type="project" value="TreeGrafter"/>
</dbReference>
<accession>A0A1E3H571</accession>
<keyword evidence="9" id="KW-1185">Reference proteome</keyword>
<reference evidence="8 9" key="1">
    <citation type="submission" date="2016-07" db="EMBL/GenBank/DDBJ databases">
        <title>Draft Genome Sequence of Methylobrevis pamukkalensis PK2.</title>
        <authorList>
            <person name="Vasilenko O.V."/>
            <person name="Doronina N.V."/>
            <person name="Shmareva M.N."/>
            <person name="Tarlachkov S.V."/>
            <person name="Mustakhimov I."/>
            <person name="Trotsenko Y.A."/>
        </authorList>
    </citation>
    <scope>NUCLEOTIDE SEQUENCE [LARGE SCALE GENOMIC DNA]</scope>
    <source>
        <strain evidence="8 9">PK2</strain>
    </source>
</reference>
<keyword evidence="5 6" id="KW-0472">Membrane</keyword>
<evidence type="ECO:0000256" key="4">
    <source>
        <dbReference type="ARBA" id="ARBA00022989"/>
    </source>
</evidence>
<keyword evidence="4 6" id="KW-1133">Transmembrane helix</keyword>
<feature type="transmembrane region" description="Helical" evidence="6">
    <location>
        <begin position="116"/>
        <end position="137"/>
    </location>
</feature>
<feature type="transmembrane region" description="Helical" evidence="6">
    <location>
        <begin position="353"/>
        <end position="376"/>
    </location>
</feature>
<dbReference type="CDD" id="cd17320">
    <property type="entry name" value="MFS_MdfA_MDR_like"/>
    <property type="match status" value="1"/>
</dbReference>
<dbReference type="Proteomes" id="UP000094622">
    <property type="component" value="Unassembled WGS sequence"/>
</dbReference>
<evidence type="ECO:0000256" key="2">
    <source>
        <dbReference type="ARBA" id="ARBA00022448"/>
    </source>
</evidence>
<dbReference type="InterPro" id="IPR020846">
    <property type="entry name" value="MFS_dom"/>
</dbReference>
<feature type="transmembrane region" description="Helical" evidence="6">
    <location>
        <begin position="149"/>
        <end position="173"/>
    </location>
</feature>
<evidence type="ECO:0000256" key="3">
    <source>
        <dbReference type="ARBA" id="ARBA00022692"/>
    </source>
</evidence>
<dbReference type="AlphaFoldDB" id="A0A1E3H571"/>
<evidence type="ECO:0000256" key="5">
    <source>
        <dbReference type="ARBA" id="ARBA00023136"/>
    </source>
</evidence>